<proteinExistence type="predicted"/>
<reference evidence="2" key="2">
    <citation type="journal article" date="2010" name="Science">
        <title>The genome of the Western clawed frog Xenopus tropicalis.</title>
        <authorList>
            <person name="Hellsten U."/>
            <person name="Harland R.M."/>
            <person name="Gilchrist M.J."/>
            <person name="Hendrix D."/>
            <person name="Jurka J."/>
            <person name="Kapitonov V."/>
            <person name="Ovcharenko I."/>
            <person name="Putnam N.H."/>
            <person name="Shu S."/>
            <person name="Taher L."/>
            <person name="Blitz I.L."/>
            <person name="Blumberg B."/>
            <person name="Dichmann D.S."/>
            <person name="Dubchak I."/>
            <person name="Amaya E."/>
            <person name="Detter J.C."/>
            <person name="Fletcher R."/>
            <person name="Gerhard D.S."/>
            <person name="Goodstein D."/>
            <person name="Graves T."/>
            <person name="Grigoriev I.V."/>
            <person name="Grimwood J."/>
            <person name="Kawashima T."/>
            <person name="Lindquist E."/>
            <person name="Lucas S.M."/>
            <person name="Mead P.E."/>
            <person name="Mitros T."/>
            <person name="Ogino H."/>
            <person name="Ohta Y."/>
            <person name="Poliakov A.V."/>
            <person name="Pollet N."/>
            <person name="Robert J."/>
            <person name="Salamov A."/>
            <person name="Sater A.K."/>
            <person name="Schmutz J."/>
            <person name="Terry A."/>
            <person name="Vize P.D."/>
            <person name="Warren W.C."/>
            <person name="Wells D."/>
            <person name="Wills A."/>
            <person name="Wilson R.K."/>
            <person name="Zimmerman L.B."/>
            <person name="Zorn A.M."/>
            <person name="Grainger R."/>
            <person name="Grammer T."/>
            <person name="Khokha M.K."/>
            <person name="Richardson P.M."/>
            <person name="Rokhsar D.S."/>
        </authorList>
    </citation>
    <scope>NUCLEOTIDE SEQUENCE [LARGE SCALE GENOMIC DNA]</scope>
    <source>
        <strain evidence="2">Nigerian</strain>
    </source>
</reference>
<dbReference type="InterPro" id="IPR049941">
    <property type="entry name" value="LPLAT_7/PORCN-like"/>
</dbReference>
<evidence type="ECO:0000256" key="1">
    <source>
        <dbReference type="SAM" id="Phobius"/>
    </source>
</evidence>
<gene>
    <name evidence="2" type="ORF">XENTR_v900293912mg</name>
</gene>
<feature type="transmembrane region" description="Helical" evidence="1">
    <location>
        <begin position="15"/>
        <end position="41"/>
    </location>
</feature>
<evidence type="ECO:0000313" key="2">
    <source>
        <dbReference type="EMBL" id="OCA13792.1"/>
    </source>
</evidence>
<dbReference type="PANTHER" id="PTHR13906">
    <property type="entry name" value="PORCUPINE"/>
    <property type="match status" value="1"/>
</dbReference>
<keyword evidence="1" id="KW-0472">Membrane</keyword>
<organism evidence="2">
    <name type="scientific">Xenopus tropicalis</name>
    <name type="common">Western clawed frog</name>
    <name type="synonym">Silurana tropicalis</name>
    <dbReference type="NCBI Taxonomy" id="8364"/>
    <lineage>
        <taxon>Eukaryota</taxon>
        <taxon>Metazoa</taxon>
        <taxon>Chordata</taxon>
        <taxon>Craniata</taxon>
        <taxon>Vertebrata</taxon>
        <taxon>Euteleostomi</taxon>
        <taxon>Amphibia</taxon>
        <taxon>Batrachia</taxon>
        <taxon>Anura</taxon>
        <taxon>Pipoidea</taxon>
        <taxon>Pipidae</taxon>
        <taxon>Xenopodinae</taxon>
        <taxon>Xenopus</taxon>
        <taxon>Silurana</taxon>
    </lineage>
</organism>
<feature type="non-terminal residue" evidence="2">
    <location>
        <position position="1"/>
    </location>
</feature>
<reference evidence="2" key="3">
    <citation type="submission" date="2016-05" db="EMBL/GenBank/DDBJ databases">
        <title>WGS assembly of Xenopus tropicalis.</title>
        <authorList>
            <person name="Sessions A."/>
            <person name="Jenkins J."/>
            <person name="Mitros T."/>
            <person name="Lyons J.T."/>
            <person name="Dichmann D.S."/>
            <person name="Robert J."/>
            <person name="Harland R.M."/>
            <person name="Rokhsar D.S."/>
        </authorList>
    </citation>
    <scope>NUCLEOTIDE SEQUENCE</scope>
    <source>
        <strain evidence="2">Nigerian</strain>
    </source>
</reference>
<feature type="non-terminal residue" evidence="2">
    <location>
        <position position="158"/>
    </location>
</feature>
<protein>
    <submittedName>
        <fullName evidence="2">Uncharacterized protein</fullName>
    </submittedName>
</protein>
<name>A0A1B8XT13_XENTR</name>
<keyword evidence="1" id="KW-1133">Transmembrane helix</keyword>
<dbReference type="EMBL" id="KV464123">
    <property type="protein sequence ID" value="OCA13792.1"/>
    <property type="molecule type" value="Genomic_DNA"/>
</dbReference>
<dbReference type="AlphaFoldDB" id="A0A1B8XT13"/>
<reference evidence="2" key="1">
    <citation type="submission" date="2009-11" db="EMBL/GenBank/DDBJ databases">
        <authorList>
            <consortium name="US DOE Joint Genome Institute (JGI-PGF)"/>
            <person name="Ottilar R."/>
            <person name="Schmutz J."/>
            <person name="Salamov A."/>
            <person name="Cheng J.F."/>
            <person name="Lucas S."/>
            <person name="Pitluck S."/>
            <person name="Gundlach H."/>
            <person name="Guo Y."/>
            <person name="Haberer G."/>
            <person name="Nasrallah J."/>
            <person name="Mayer K.F.X."/>
            <person name="van de Peer Y."/>
            <person name="Weigel D."/>
            <person name="Grigoriev I.V."/>
        </authorList>
    </citation>
    <scope>NUCLEOTIDE SEQUENCE</scope>
    <source>
        <strain evidence="2">Nigerian</strain>
    </source>
</reference>
<sequence>VFKNALKLGKFHAVIVTYAASALLHGLSFHLAAVLLSLGFITYVEHVLRKRLAEIFSACILSRKCPAGCTHRHKKVRCHVPPGRSHPLCPPWVRSHPHCPPGCGPILFAPLGTVQSPLPLWVRSHPLCPPGYGPIPIAPLGTVPSSLPPWVRSHPHCP</sequence>
<accession>A0A1B8XT13</accession>
<dbReference type="PANTHER" id="PTHR13906:SF12">
    <property type="entry name" value="PROTEIN-SERINE O-PALMITOLEOYLTRANSFERASE PORCUPINE"/>
    <property type="match status" value="1"/>
</dbReference>
<keyword evidence="1" id="KW-0812">Transmembrane</keyword>